<gene>
    <name evidence="2" type="ORF">ACFO8M_25175</name>
</gene>
<reference evidence="3" key="1">
    <citation type="journal article" date="2019" name="Int. J. Syst. Evol. Microbiol.">
        <title>The Global Catalogue of Microorganisms (GCM) 10K type strain sequencing project: providing services to taxonomists for standard genome sequencing and annotation.</title>
        <authorList>
            <consortium name="The Broad Institute Genomics Platform"/>
            <consortium name="The Broad Institute Genome Sequencing Center for Infectious Disease"/>
            <person name="Wu L."/>
            <person name="Ma J."/>
        </authorList>
    </citation>
    <scope>NUCLEOTIDE SEQUENCE [LARGE SCALE GENOMIC DNA]</scope>
    <source>
        <strain evidence="3">CGMCC 4.7396</strain>
    </source>
</reference>
<dbReference type="Proteomes" id="UP001595712">
    <property type="component" value="Unassembled WGS sequence"/>
</dbReference>
<protein>
    <submittedName>
        <fullName evidence="2">Uncharacterized protein</fullName>
    </submittedName>
</protein>
<accession>A0ABV7Q831</accession>
<evidence type="ECO:0000313" key="3">
    <source>
        <dbReference type="Proteomes" id="UP001595712"/>
    </source>
</evidence>
<dbReference type="InterPro" id="IPR008972">
    <property type="entry name" value="Cupredoxin"/>
</dbReference>
<keyword evidence="1" id="KW-0812">Transmembrane</keyword>
<comment type="caution">
    <text evidence="2">The sequence shown here is derived from an EMBL/GenBank/DDBJ whole genome shotgun (WGS) entry which is preliminary data.</text>
</comment>
<keyword evidence="3" id="KW-1185">Reference proteome</keyword>
<organism evidence="2 3">
    <name type="scientific">Glycomyces rhizosphaerae</name>
    <dbReference type="NCBI Taxonomy" id="2054422"/>
    <lineage>
        <taxon>Bacteria</taxon>
        <taxon>Bacillati</taxon>
        <taxon>Actinomycetota</taxon>
        <taxon>Actinomycetes</taxon>
        <taxon>Glycomycetales</taxon>
        <taxon>Glycomycetaceae</taxon>
        <taxon>Glycomyces</taxon>
    </lineage>
</organism>
<keyword evidence="1" id="KW-0472">Membrane</keyword>
<evidence type="ECO:0000313" key="2">
    <source>
        <dbReference type="EMBL" id="MFC3495788.1"/>
    </source>
</evidence>
<evidence type="ECO:0000256" key="1">
    <source>
        <dbReference type="SAM" id="Phobius"/>
    </source>
</evidence>
<dbReference type="Gene3D" id="2.60.40.420">
    <property type="entry name" value="Cupredoxins - blue copper proteins"/>
    <property type="match status" value="1"/>
</dbReference>
<feature type="transmembrane region" description="Helical" evidence="1">
    <location>
        <begin position="6"/>
        <end position="25"/>
    </location>
</feature>
<name>A0ABV7Q831_9ACTN</name>
<dbReference type="EMBL" id="JBHRWO010000021">
    <property type="protein sequence ID" value="MFC3495788.1"/>
    <property type="molecule type" value="Genomic_DNA"/>
</dbReference>
<sequence length="79" mass="8490">MAVPEIIVAITAVGVIAALTCYFFGIRRSHSAQPVDGIQRVEVRVLGGHQPETIRVRQGAAAELVFDRQESGDCTGEQP</sequence>
<keyword evidence="1" id="KW-1133">Transmembrane helix</keyword>
<proteinExistence type="predicted"/>
<dbReference type="RefSeq" id="WP_387980621.1">
    <property type="nucleotide sequence ID" value="NZ_JBHRWO010000021.1"/>
</dbReference>